<dbReference type="Pfam" id="PF00638">
    <property type="entry name" value="Ran_BP1"/>
    <property type="match status" value="2"/>
</dbReference>
<keyword evidence="6" id="KW-1185">Reference proteome</keyword>
<dbReference type="InterPro" id="IPR011993">
    <property type="entry name" value="PH-like_dom_sf"/>
</dbReference>
<feature type="region of interest" description="Disordered" evidence="3">
    <location>
        <begin position="1"/>
        <end position="300"/>
    </location>
</feature>
<name>A0A8A3PL77_9HELO</name>
<evidence type="ECO:0000256" key="3">
    <source>
        <dbReference type="SAM" id="MobiDB-lite"/>
    </source>
</evidence>
<feature type="compositionally biased region" description="Basic and acidic residues" evidence="3">
    <location>
        <begin position="380"/>
        <end position="396"/>
    </location>
</feature>
<evidence type="ECO:0000256" key="2">
    <source>
        <dbReference type="ARBA" id="ARBA00023242"/>
    </source>
</evidence>
<dbReference type="EMBL" id="CP063410">
    <property type="protein sequence ID" value="QSZ35714.1"/>
    <property type="molecule type" value="Genomic_DNA"/>
</dbReference>
<gene>
    <name evidence="5" type="ORF">DSL72_006836</name>
</gene>
<dbReference type="Proteomes" id="UP000672032">
    <property type="component" value="Chromosome 6"/>
</dbReference>
<feature type="compositionally biased region" description="Polar residues" evidence="3">
    <location>
        <begin position="153"/>
        <end position="168"/>
    </location>
</feature>
<dbReference type="PROSITE" id="PS50196">
    <property type="entry name" value="RANBD1"/>
    <property type="match status" value="1"/>
</dbReference>
<feature type="compositionally biased region" description="Low complexity" evidence="3">
    <location>
        <begin position="228"/>
        <end position="242"/>
    </location>
</feature>
<dbReference type="SMART" id="SM00160">
    <property type="entry name" value="RanBD"/>
    <property type="match status" value="1"/>
</dbReference>
<dbReference type="Gene3D" id="2.30.29.30">
    <property type="entry name" value="Pleckstrin-homology domain (PH domain)/Phosphotyrosine-binding domain (PTB)"/>
    <property type="match status" value="1"/>
</dbReference>
<protein>
    <recommendedName>
        <fullName evidence="4">RanBD1 domain-containing protein</fullName>
    </recommendedName>
</protein>
<comment type="subcellular location">
    <subcellularLocation>
        <location evidence="1">Nucleus</location>
    </subcellularLocation>
</comment>
<feature type="compositionally biased region" description="Basic and acidic residues" evidence="3">
    <location>
        <begin position="95"/>
        <end position="130"/>
    </location>
</feature>
<dbReference type="AlphaFoldDB" id="A0A8A3PL77"/>
<feature type="compositionally biased region" description="Low complexity" evidence="3">
    <location>
        <begin position="17"/>
        <end position="29"/>
    </location>
</feature>
<evidence type="ECO:0000259" key="4">
    <source>
        <dbReference type="PROSITE" id="PS50196"/>
    </source>
</evidence>
<evidence type="ECO:0000313" key="6">
    <source>
        <dbReference type="Proteomes" id="UP000672032"/>
    </source>
</evidence>
<dbReference type="SUPFAM" id="SSF50729">
    <property type="entry name" value="PH domain-like"/>
    <property type="match status" value="1"/>
</dbReference>
<sequence>MSTSANLGPEPTPTLTPTPASTSTSKSASFELQHHSRSVNRNLTALKTTADGENMDNIPRDDPATMAASEELKHTTISDNLPLPTTETNSNVPETEAHPDEKEMFNTDKDATPEADPTDAHDEEMRDRISSPKKKRGRDQDDDTNPLEDSARNNDSVSEGSANGSRTVRSGPEKKRPRDTSQEPSRISDQSSAKGISSAEISKTNQTSTSSTENPIKPTFGGTSGEKFASSGFGALASATTSPFGTIDASKPSVFGGNVKSSLPGFGALASSQPTSSTASSAPGSAGEKTTSGFGGAFGGSTSGFGGLASGSVFGSGLKNGFAGGSGPKLSSFAAPGKENSVLGSKPAKPFGAPASDADDSDDDSDDSDGGAEGDEEEGGEKTVIEEKKKSKKVHIDDGEADEATILQIRAKLFAMGSKEVGWKERGVGTLKINAPKTCVDFDDSGHPIPGTFDSSMLEGRSVRLIMRQENTHRVILNTVVLKGMDFKPKPSTTSAQVLFTAFEGETEAKAINMILKMNENNYKLFTNEIENIQHEL</sequence>
<keyword evidence="2" id="KW-0539">Nucleus</keyword>
<accession>A0A8A3PL77</accession>
<feature type="domain" description="RanBD1" evidence="4">
    <location>
        <begin position="382"/>
        <end position="522"/>
    </location>
</feature>
<feature type="compositionally biased region" description="Polar residues" evidence="3">
    <location>
        <begin position="182"/>
        <end position="214"/>
    </location>
</feature>
<dbReference type="PANTHER" id="PTHR23138">
    <property type="entry name" value="RAN BINDING PROTEIN"/>
    <property type="match status" value="1"/>
</dbReference>
<evidence type="ECO:0000313" key="5">
    <source>
        <dbReference type="EMBL" id="QSZ35714.1"/>
    </source>
</evidence>
<dbReference type="GO" id="GO:0005634">
    <property type="term" value="C:nucleus"/>
    <property type="evidence" value="ECO:0007669"/>
    <property type="project" value="UniProtKB-SubCell"/>
</dbReference>
<dbReference type="PANTHER" id="PTHR23138:SF142">
    <property type="entry name" value="RAN-BINDING PROTEIN 3B-RELATED"/>
    <property type="match status" value="1"/>
</dbReference>
<proteinExistence type="predicted"/>
<feature type="compositionally biased region" description="Polar residues" evidence="3">
    <location>
        <begin position="77"/>
        <end position="93"/>
    </location>
</feature>
<dbReference type="OrthoDB" id="185618at2759"/>
<feature type="compositionally biased region" description="Basic and acidic residues" evidence="3">
    <location>
        <begin position="171"/>
        <end position="181"/>
    </location>
</feature>
<evidence type="ECO:0000256" key="1">
    <source>
        <dbReference type="ARBA" id="ARBA00004123"/>
    </source>
</evidence>
<dbReference type="InterPro" id="IPR000156">
    <property type="entry name" value="Ran_bind_dom"/>
</dbReference>
<feature type="compositionally biased region" description="Low complexity" evidence="3">
    <location>
        <begin position="270"/>
        <end position="292"/>
    </location>
</feature>
<feature type="region of interest" description="Disordered" evidence="3">
    <location>
        <begin position="335"/>
        <end position="396"/>
    </location>
</feature>
<organism evidence="5 6">
    <name type="scientific">Monilinia vaccinii-corymbosi</name>
    <dbReference type="NCBI Taxonomy" id="61207"/>
    <lineage>
        <taxon>Eukaryota</taxon>
        <taxon>Fungi</taxon>
        <taxon>Dikarya</taxon>
        <taxon>Ascomycota</taxon>
        <taxon>Pezizomycotina</taxon>
        <taxon>Leotiomycetes</taxon>
        <taxon>Helotiales</taxon>
        <taxon>Sclerotiniaceae</taxon>
        <taxon>Monilinia</taxon>
    </lineage>
</organism>
<dbReference type="InterPro" id="IPR045255">
    <property type="entry name" value="RanBP1-like"/>
</dbReference>
<feature type="compositionally biased region" description="Acidic residues" evidence="3">
    <location>
        <begin position="357"/>
        <end position="379"/>
    </location>
</feature>
<reference evidence="5" key="1">
    <citation type="submission" date="2020-10" db="EMBL/GenBank/DDBJ databases">
        <title>Genome Sequence of Monilinia vaccinii-corymbosi Sheds Light on Mummy Berry Disease Infection of Blueberry and Mating Type.</title>
        <authorList>
            <person name="Yow A.G."/>
            <person name="Zhang Y."/>
            <person name="Bansal K."/>
            <person name="Eacker S.M."/>
            <person name="Sullivan S."/>
            <person name="Liachko I."/>
            <person name="Cubeta M.A."/>
            <person name="Rollins J.A."/>
            <person name="Ashrafi H."/>
        </authorList>
    </citation>
    <scope>NUCLEOTIDE SEQUENCE</scope>
    <source>
        <strain evidence="5">RL-1</strain>
    </source>
</reference>